<name>A0A9X2WBQ9_9GAMM</name>
<dbReference type="Proteomes" id="UP001147830">
    <property type="component" value="Unassembled WGS sequence"/>
</dbReference>
<reference evidence="10" key="1">
    <citation type="journal article" date="2022" name="Front. Microbiol.">
        <title>Genome-based taxonomic rearrangement of Oceanobacter-related bacteria including the description of Thalassolituus hydrocarbonoclasticus sp. nov. and Thalassolituus pacificus sp. nov. and emended description of the genus Thalassolituus.</title>
        <authorList>
            <person name="Dong C."/>
            <person name="Wei L."/>
            <person name="Wang J."/>
            <person name="Lai Q."/>
            <person name="Huang Z."/>
            <person name="Shao Z."/>
        </authorList>
    </citation>
    <scope>NUCLEOTIDE SEQUENCE</scope>
    <source>
        <strain evidence="10">59MF3M-4</strain>
    </source>
</reference>
<organism evidence="10 11">
    <name type="scientific">Thalassolituus pacificus</name>
    <dbReference type="NCBI Taxonomy" id="2975440"/>
    <lineage>
        <taxon>Bacteria</taxon>
        <taxon>Pseudomonadati</taxon>
        <taxon>Pseudomonadota</taxon>
        <taxon>Gammaproteobacteria</taxon>
        <taxon>Oceanospirillales</taxon>
        <taxon>Oceanospirillaceae</taxon>
        <taxon>Thalassolituus</taxon>
    </lineage>
</organism>
<keyword evidence="4 6" id="KW-0862">Zinc</keyword>
<dbReference type="EMBL" id="JAOANI010000002">
    <property type="protein sequence ID" value="MCT7357568.1"/>
    <property type="molecule type" value="Genomic_DNA"/>
</dbReference>
<evidence type="ECO:0000313" key="10">
    <source>
        <dbReference type="EMBL" id="MCT7357568.1"/>
    </source>
</evidence>
<keyword evidence="5 6" id="KW-0482">Metalloprotease</keyword>
<dbReference type="RefSeq" id="WP_260974501.1">
    <property type="nucleotide sequence ID" value="NZ_JAOANI010000002.1"/>
</dbReference>
<dbReference type="InterPro" id="IPR051156">
    <property type="entry name" value="Mito/Outer_Membr_Metalloprot"/>
</dbReference>
<dbReference type="GO" id="GO:0004222">
    <property type="term" value="F:metalloendopeptidase activity"/>
    <property type="evidence" value="ECO:0007669"/>
    <property type="project" value="InterPro"/>
</dbReference>
<dbReference type="PANTHER" id="PTHR22726">
    <property type="entry name" value="METALLOENDOPEPTIDASE OMA1"/>
    <property type="match status" value="1"/>
</dbReference>
<keyword evidence="8" id="KW-0812">Transmembrane</keyword>
<keyword evidence="3 6" id="KW-0378">Hydrolase</keyword>
<evidence type="ECO:0000256" key="3">
    <source>
        <dbReference type="ARBA" id="ARBA00022801"/>
    </source>
</evidence>
<keyword evidence="8" id="KW-1133">Transmembrane helix</keyword>
<reference evidence="10" key="2">
    <citation type="submission" date="2022-08" db="EMBL/GenBank/DDBJ databases">
        <authorList>
            <person name="Dong C."/>
        </authorList>
    </citation>
    <scope>NUCLEOTIDE SEQUENCE</scope>
    <source>
        <strain evidence="10">59MF3M-4</strain>
    </source>
</reference>
<dbReference type="AlphaFoldDB" id="A0A9X2WBQ9"/>
<sequence length="312" mass="34135">MSVPRPRISTGSGLPPGNPRLPEHINNRNEHPLKDFLLLAGALLALMFVLTLLLGWGAQWLGPKIPYSWESRWFAATPDAIATALPPQTDSGSALTESAKDRQQALQQLLERLLSQQSSPLKVRLHWLAHEDTPNAFATLGGHIFVTRGLLTQVSSENALAMVLAHEYAHVEQRHPITLALEQLAISLLGSVIGGEGAASLIGQHTSLLTLLSFSRDMERSADQRALEILQRHYGHSLGADEFFRNMLAERDENRWALMFQTHPLTSERLQQISQAGSAAASVTTSQPTPLPTLLQLNDGAGSKEPDQITQP</sequence>
<dbReference type="Pfam" id="PF01435">
    <property type="entry name" value="Peptidase_M48"/>
    <property type="match status" value="1"/>
</dbReference>
<protein>
    <submittedName>
        <fullName evidence="10">M48 family metallopeptidase</fullName>
    </submittedName>
</protein>
<feature type="compositionally biased region" description="Basic and acidic residues" evidence="7">
    <location>
        <begin position="302"/>
        <end position="312"/>
    </location>
</feature>
<dbReference type="CDD" id="cd07332">
    <property type="entry name" value="M48C_Oma1_like"/>
    <property type="match status" value="1"/>
</dbReference>
<keyword evidence="1 6" id="KW-0645">Protease</keyword>
<evidence type="ECO:0000256" key="2">
    <source>
        <dbReference type="ARBA" id="ARBA00022723"/>
    </source>
</evidence>
<proteinExistence type="inferred from homology"/>
<evidence type="ECO:0000256" key="7">
    <source>
        <dbReference type="SAM" id="MobiDB-lite"/>
    </source>
</evidence>
<dbReference type="PANTHER" id="PTHR22726:SF1">
    <property type="entry name" value="METALLOENDOPEPTIDASE OMA1, MITOCHONDRIAL"/>
    <property type="match status" value="1"/>
</dbReference>
<evidence type="ECO:0000256" key="1">
    <source>
        <dbReference type="ARBA" id="ARBA00022670"/>
    </source>
</evidence>
<evidence type="ECO:0000313" key="11">
    <source>
        <dbReference type="Proteomes" id="UP001147830"/>
    </source>
</evidence>
<feature type="compositionally biased region" description="Low complexity" evidence="7">
    <location>
        <begin position="279"/>
        <end position="297"/>
    </location>
</feature>
<feature type="domain" description="Peptidase M48" evidence="9">
    <location>
        <begin position="102"/>
        <end position="275"/>
    </location>
</feature>
<dbReference type="InterPro" id="IPR001915">
    <property type="entry name" value="Peptidase_M48"/>
</dbReference>
<feature type="region of interest" description="Disordered" evidence="7">
    <location>
        <begin position="1"/>
        <end position="26"/>
    </location>
</feature>
<evidence type="ECO:0000256" key="5">
    <source>
        <dbReference type="ARBA" id="ARBA00023049"/>
    </source>
</evidence>
<feature type="transmembrane region" description="Helical" evidence="8">
    <location>
        <begin position="36"/>
        <end position="58"/>
    </location>
</feature>
<comment type="cofactor">
    <cofactor evidence="6">
        <name>Zn(2+)</name>
        <dbReference type="ChEBI" id="CHEBI:29105"/>
    </cofactor>
    <text evidence="6">Binds 1 zinc ion per subunit.</text>
</comment>
<evidence type="ECO:0000256" key="8">
    <source>
        <dbReference type="SAM" id="Phobius"/>
    </source>
</evidence>
<feature type="region of interest" description="Disordered" evidence="7">
    <location>
        <begin position="279"/>
        <end position="312"/>
    </location>
</feature>
<evidence type="ECO:0000259" key="9">
    <source>
        <dbReference type="Pfam" id="PF01435"/>
    </source>
</evidence>
<accession>A0A9X2WBQ9</accession>
<dbReference type="GO" id="GO:0051603">
    <property type="term" value="P:proteolysis involved in protein catabolic process"/>
    <property type="evidence" value="ECO:0007669"/>
    <property type="project" value="TreeGrafter"/>
</dbReference>
<comment type="similarity">
    <text evidence="6">Belongs to the peptidase M48 family.</text>
</comment>
<evidence type="ECO:0000256" key="4">
    <source>
        <dbReference type="ARBA" id="ARBA00022833"/>
    </source>
</evidence>
<dbReference type="GO" id="GO:0046872">
    <property type="term" value="F:metal ion binding"/>
    <property type="evidence" value="ECO:0007669"/>
    <property type="project" value="UniProtKB-KW"/>
</dbReference>
<keyword evidence="11" id="KW-1185">Reference proteome</keyword>
<dbReference type="GO" id="GO:0016020">
    <property type="term" value="C:membrane"/>
    <property type="evidence" value="ECO:0007669"/>
    <property type="project" value="TreeGrafter"/>
</dbReference>
<keyword evidence="8" id="KW-0472">Membrane</keyword>
<comment type="caution">
    <text evidence="10">The sequence shown here is derived from an EMBL/GenBank/DDBJ whole genome shotgun (WGS) entry which is preliminary data.</text>
</comment>
<keyword evidence="2" id="KW-0479">Metal-binding</keyword>
<dbReference type="Gene3D" id="3.30.2010.10">
    <property type="entry name" value="Metalloproteases ('zincins'), catalytic domain"/>
    <property type="match status" value="1"/>
</dbReference>
<evidence type="ECO:0000256" key="6">
    <source>
        <dbReference type="RuleBase" id="RU003983"/>
    </source>
</evidence>
<gene>
    <name evidence="10" type="ORF">NYR02_00840</name>
</gene>